<evidence type="ECO:0000313" key="4">
    <source>
        <dbReference type="Proteomes" id="UP001333710"/>
    </source>
</evidence>
<dbReference type="Pfam" id="PF08487">
    <property type="entry name" value="VIT"/>
    <property type="match status" value="1"/>
</dbReference>
<feature type="domain" description="VWFA" evidence="1">
    <location>
        <begin position="238"/>
        <end position="408"/>
    </location>
</feature>
<evidence type="ECO:0000259" key="2">
    <source>
        <dbReference type="PROSITE" id="PS51468"/>
    </source>
</evidence>
<dbReference type="SMART" id="SM00609">
    <property type="entry name" value="VIT"/>
    <property type="match status" value="1"/>
</dbReference>
<gene>
    <name evidence="3" type="ORF">MACH26_18870</name>
</gene>
<organism evidence="3 4">
    <name type="scientific">Planctobacterium marinum</name>
    <dbReference type="NCBI Taxonomy" id="1631968"/>
    <lineage>
        <taxon>Bacteria</taxon>
        <taxon>Pseudomonadati</taxon>
        <taxon>Pseudomonadota</taxon>
        <taxon>Gammaproteobacteria</taxon>
        <taxon>Alteromonadales</taxon>
        <taxon>Alteromonadaceae</taxon>
        <taxon>Planctobacterium</taxon>
    </lineage>
</organism>
<dbReference type="AlphaFoldDB" id="A0AA48HH83"/>
<sequence>MNDTSKILKNSEINIEVNAPLAITRYKMNLHNDTQDIIEALVHFPLPIMACLMSTCVSINDEKFLGQITSRVKAADEYEEGIANGRRSVLVESVSEGVYQISLGNLAPADTGYVELTIATIIQAQAGDWQYRLPTVIANKYGLDSPTIAPKNSFDAIYSFDAEIRFCQPATINRSNFVLTAKSDGMYHMHGVLDKDIIVSFELPNSSYLFSGTLNNRCYQLGYLPSFEVQQVNQNNANLHVLIDCSGSMSGASIQQVRSALKRLLRSLNASFNFNLYRFGSSIEVLFDSPRSFNSQTKATLQEYIPHINADLGGTEIVNALNVVLDQCDPEMGPQQILVLTDGRTWCSKEDKLALQLKSKRQSCVIHGLALGHAADAHFLSQLINESGGSLLQINPIEPLGSIMFELITRLTQRSVAIELAWEGKVNWMEKPAEVFHQIPAFVCGRSEEQQSASLFMDGIEQKTIFEPQRTKGKWEKAAAQLGAMFELIRLPEDRAEALSLQMELLTAYTSYVVIGESEIENADGYPLLHVVPQMQPCSKVCSDSHSAYFRKSVVDNHSMASGSFTRNATSLGGDDSLHNYYDIPAFLRKSHDEIQQKVQKIDLPPKKQALEVAKMLNQKLKPENVLTCPPDIPMLLNLGVDENALYNLKCALQKYPDEGEHWRQLWIVTLLMNTGFDKPEWVSTKLAKVFLAMEREIVSAIKQDITLWLFGEQVLLSDESTI</sequence>
<dbReference type="RefSeq" id="WP_338292386.1">
    <property type="nucleotide sequence ID" value="NZ_AP027272.1"/>
</dbReference>
<dbReference type="Gene3D" id="3.40.50.410">
    <property type="entry name" value="von Willebrand factor, type A domain"/>
    <property type="match status" value="1"/>
</dbReference>
<dbReference type="PROSITE" id="PS51468">
    <property type="entry name" value="VIT"/>
    <property type="match status" value="1"/>
</dbReference>
<name>A0AA48HH83_9ALTE</name>
<dbReference type="KEGG" id="pmaw:MACH26_18870"/>
<dbReference type="PROSITE" id="PS50234">
    <property type="entry name" value="VWFA"/>
    <property type="match status" value="1"/>
</dbReference>
<accession>A0AA48HH83</accession>
<feature type="domain" description="VIT" evidence="2">
    <location>
        <begin position="1"/>
        <end position="120"/>
    </location>
</feature>
<dbReference type="SMART" id="SM00327">
    <property type="entry name" value="VWA"/>
    <property type="match status" value="1"/>
</dbReference>
<dbReference type="InterPro" id="IPR002035">
    <property type="entry name" value="VWF_A"/>
</dbReference>
<dbReference type="PANTHER" id="PTHR45737">
    <property type="entry name" value="VON WILLEBRAND FACTOR A DOMAIN-CONTAINING PROTEIN 5A"/>
    <property type="match status" value="1"/>
</dbReference>
<proteinExistence type="predicted"/>
<evidence type="ECO:0000313" key="3">
    <source>
        <dbReference type="EMBL" id="BDX06366.1"/>
    </source>
</evidence>
<evidence type="ECO:0008006" key="5">
    <source>
        <dbReference type="Google" id="ProtNLM"/>
    </source>
</evidence>
<dbReference type="Proteomes" id="UP001333710">
    <property type="component" value="Chromosome"/>
</dbReference>
<dbReference type="InterPro" id="IPR013694">
    <property type="entry name" value="VIT"/>
</dbReference>
<dbReference type="SUPFAM" id="SSF53300">
    <property type="entry name" value="vWA-like"/>
    <property type="match status" value="1"/>
</dbReference>
<dbReference type="Pfam" id="PF13768">
    <property type="entry name" value="VWA_3"/>
    <property type="match status" value="1"/>
</dbReference>
<dbReference type="InterPro" id="IPR036465">
    <property type="entry name" value="vWFA_dom_sf"/>
</dbReference>
<evidence type="ECO:0000259" key="1">
    <source>
        <dbReference type="PROSITE" id="PS50234"/>
    </source>
</evidence>
<reference evidence="3" key="1">
    <citation type="submission" date="2023-01" db="EMBL/GenBank/DDBJ databases">
        <title>Complete genome sequence of Planctobacterium marinum strain Dej080120_11.</title>
        <authorList>
            <person name="Ueki S."/>
            <person name="Maruyama F."/>
        </authorList>
    </citation>
    <scope>NUCLEOTIDE SEQUENCE</scope>
    <source>
        <strain evidence="3">Dej080120_11</strain>
    </source>
</reference>
<dbReference type="EMBL" id="AP027272">
    <property type="protein sequence ID" value="BDX06366.1"/>
    <property type="molecule type" value="Genomic_DNA"/>
</dbReference>
<keyword evidence="4" id="KW-1185">Reference proteome</keyword>
<protein>
    <recommendedName>
        <fullName evidence="5">VWFA domain-containing protein</fullName>
    </recommendedName>
</protein>
<dbReference type="PANTHER" id="PTHR45737:SF6">
    <property type="entry name" value="VON WILLEBRAND FACTOR A DOMAIN-CONTAINING PROTEIN 5A"/>
    <property type="match status" value="1"/>
</dbReference>